<dbReference type="MEROPS" id="S66.001"/>
<dbReference type="InterPro" id="IPR040921">
    <property type="entry name" value="Peptidase_S66C"/>
</dbReference>
<dbReference type="InterPro" id="IPR040449">
    <property type="entry name" value="Peptidase_S66_N"/>
</dbReference>
<evidence type="ECO:0000313" key="8">
    <source>
        <dbReference type="EMBL" id="ACY17887.1"/>
    </source>
</evidence>
<dbReference type="GO" id="GO:0004180">
    <property type="term" value="F:carboxypeptidase activity"/>
    <property type="evidence" value="ECO:0007669"/>
    <property type="project" value="UniProtKB-KW"/>
</dbReference>
<keyword evidence="4" id="KW-0378">Hydrolase</keyword>
<evidence type="ECO:0000256" key="5">
    <source>
        <dbReference type="ARBA" id="ARBA00022825"/>
    </source>
</evidence>
<evidence type="ECO:0000256" key="2">
    <source>
        <dbReference type="ARBA" id="ARBA00022645"/>
    </source>
</evidence>
<dbReference type="HOGENOM" id="CLU_034346_3_1_7"/>
<name>D0LYM1_HALO1</name>
<dbReference type="InterPro" id="IPR027478">
    <property type="entry name" value="LdcA_N"/>
</dbReference>
<evidence type="ECO:0000256" key="1">
    <source>
        <dbReference type="ARBA" id="ARBA00010233"/>
    </source>
</evidence>
<dbReference type="KEGG" id="hoh:Hoch_5403"/>
<evidence type="ECO:0000259" key="6">
    <source>
        <dbReference type="Pfam" id="PF02016"/>
    </source>
</evidence>
<dbReference type="EMBL" id="CP001804">
    <property type="protein sequence ID" value="ACY17887.1"/>
    <property type="molecule type" value="Genomic_DNA"/>
</dbReference>
<evidence type="ECO:0000256" key="4">
    <source>
        <dbReference type="ARBA" id="ARBA00022801"/>
    </source>
</evidence>
<feature type="domain" description="LD-carboxypeptidase C-terminal" evidence="7">
    <location>
        <begin position="154"/>
        <end position="268"/>
    </location>
</feature>
<protein>
    <submittedName>
        <fullName evidence="8">Peptidase U61 LD-carboxypeptidase A</fullName>
    </submittedName>
</protein>
<dbReference type="GO" id="GO:0008236">
    <property type="term" value="F:serine-type peptidase activity"/>
    <property type="evidence" value="ECO:0007669"/>
    <property type="project" value="UniProtKB-KW"/>
</dbReference>
<dbReference type="AlphaFoldDB" id="D0LYM1"/>
<evidence type="ECO:0000259" key="7">
    <source>
        <dbReference type="Pfam" id="PF17676"/>
    </source>
</evidence>
<dbReference type="PANTHER" id="PTHR30237:SF2">
    <property type="entry name" value="MUREIN TETRAPEPTIDE CARBOXYPEPTIDASE"/>
    <property type="match status" value="1"/>
</dbReference>
<keyword evidence="9" id="KW-1185">Reference proteome</keyword>
<feature type="domain" description="LD-carboxypeptidase N-terminal" evidence="6">
    <location>
        <begin position="5"/>
        <end position="107"/>
    </location>
</feature>
<dbReference type="GO" id="GO:0006508">
    <property type="term" value="P:proteolysis"/>
    <property type="evidence" value="ECO:0007669"/>
    <property type="project" value="UniProtKB-KW"/>
</dbReference>
<dbReference type="STRING" id="502025.Hoch_5403"/>
<dbReference type="InterPro" id="IPR027461">
    <property type="entry name" value="Carboxypeptidase_A_C_sf"/>
</dbReference>
<keyword evidence="5" id="KW-0720">Serine protease</keyword>
<dbReference type="Pfam" id="PF17676">
    <property type="entry name" value="Peptidase_S66C"/>
    <property type="match status" value="1"/>
</dbReference>
<dbReference type="InterPro" id="IPR003507">
    <property type="entry name" value="S66_fam"/>
</dbReference>
<evidence type="ECO:0000313" key="9">
    <source>
        <dbReference type="Proteomes" id="UP000001880"/>
    </source>
</evidence>
<accession>D0LYM1</accession>
<organism evidence="8 9">
    <name type="scientific">Haliangium ochraceum (strain DSM 14365 / JCM 11303 / SMP-2)</name>
    <dbReference type="NCBI Taxonomy" id="502025"/>
    <lineage>
        <taxon>Bacteria</taxon>
        <taxon>Pseudomonadati</taxon>
        <taxon>Myxococcota</taxon>
        <taxon>Polyangia</taxon>
        <taxon>Haliangiales</taxon>
        <taxon>Kofleriaceae</taxon>
        <taxon>Haliangium</taxon>
    </lineage>
</organism>
<dbReference type="InterPro" id="IPR029062">
    <property type="entry name" value="Class_I_gatase-like"/>
</dbReference>
<evidence type="ECO:0000256" key="3">
    <source>
        <dbReference type="ARBA" id="ARBA00022670"/>
    </source>
</evidence>
<dbReference type="PIRSF" id="PIRSF028757">
    <property type="entry name" value="LD-carboxypeptidase"/>
    <property type="match status" value="1"/>
</dbReference>
<keyword evidence="3" id="KW-0645">Protease</keyword>
<dbReference type="eggNOG" id="COG1619">
    <property type="taxonomic scope" value="Bacteria"/>
</dbReference>
<gene>
    <name evidence="8" type="ordered locus">Hoch_5403</name>
</gene>
<reference evidence="8 9" key="1">
    <citation type="journal article" date="2010" name="Stand. Genomic Sci.">
        <title>Complete genome sequence of Haliangium ochraceum type strain (SMP-2).</title>
        <authorList>
            <consortium name="US DOE Joint Genome Institute (JGI-PGF)"/>
            <person name="Ivanova N."/>
            <person name="Daum C."/>
            <person name="Lang E."/>
            <person name="Abt B."/>
            <person name="Kopitz M."/>
            <person name="Saunders E."/>
            <person name="Lapidus A."/>
            <person name="Lucas S."/>
            <person name="Glavina Del Rio T."/>
            <person name="Nolan M."/>
            <person name="Tice H."/>
            <person name="Copeland A."/>
            <person name="Cheng J.F."/>
            <person name="Chen F."/>
            <person name="Bruce D."/>
            <person name="Goodwin L."/>
            <person name="Pitluck S."/>
            <person name="Mavromatis K."/>
            <person name="Pati A."/>
            <person name="Mikhailova N."/>
            <person name="Chen A."/>
            <person name="Palaniappan K."/>
            <person name="Land M."/>
            <person name="Hauser L."/>
            <person name="Chang Y.J."/>
            <person name="Jeffries C.D."/>
            <person name="Detter J.C."/>
            <person name="Brettin T."/>
            <person name="Rohde M."/>
            <person name="Goker M."/>
            <person name="Bristow J."/>
            <person name="Markowitz V."/>
            <person name="Eisen J.A."/>
            <person name="Hugenholtz P."/>
            <person name="Kyrpides N.C."/>
            <person name="Klenk H.P."/>
        </authorList>
    </citation>
    <scope>NUCLEOTIDE SEQUENCE [LARGE SCALE GENOMIC DNA]</scope>
    <source>
        <strain evidence="9">DSM 14365 / CIP 107738 / JCM 11303 / AJ 13395 / SMP-2</strain>
    </source>
</reference>
<dbReference type="Proteomes" id="UP000001880">
    <property type="component" value="Chromosome"/>
</dbReference>
<sequence length="285" mass="30161">MAADQLRAGAEVLASRYRVHIEPAVLARAGYLAGGDARRADSFNRCLRDPDVRAILCARGGYGIMRILADLDADALRRDPKLIIGFSDATALLAWAMRSAGVRAIHGPMVGQLGTLPANDAEWLFRLMESTAPLPLPDMGLAAIGAPLPLAPVEGPLVGGNLCLLSHLVGTPYQLDLRDSLLWFEDVGEVVYRIDRYLTHLGLAGVLDGVRAAVVGDMTACVSPVGHPSAFAVIHERLSHWGLAAAYGAPLAHGVRNVALPMGAHASLSRAGQDIRLELHEAAVA</sequence>
<proteinExistence type="inferred from homology"/>
<dbReference type="SUPFAM" id="SSF52317">
    <property type="entry name" value="Class I glutamine amidotransferase-like"/>
    <property type="match status" value="1"/>
</dbReference>
<dbReference type="SUPFAM" id="SSF141986">
    <property type="entry name" value="LD-carboxypeptidase A C-terminal domain-like"/>
    <property type="match status" value="1"/>
</dbReference>
<dbReference type="CDD" id="cd07025">
    <property type="entry name" value="Peptidase_S66"/>
    <property type="match status" value="1"/>
</dbReference>
<keyword evidence="2 8" id="KW-0121">Carboxypeptidase</keyword>
<comment type="similarity">
    <text evidence="1">Belongs to the peptidase S66 family.</text>
</comment>
<dbReference type="Gene3D" id="3.50.30.60">
    <property type="entry name" value="LD-carboxypeptidase A C-terminal domain-like"/>
    <property type="match status" value="1"/>
</dbReference>
<dbReference type="Gene3D" id="3.40.50.10740">
    <property type="entry name" value="Class I glutamine amidotransferase-like"/>
    <property type="match status" value="1"/>
</dbReference>
<dbReference type="PANTHER" id="PTHR30237">
    <property type="entry name" value="MURAMOYLTETRAPEPTIDE CARBOXYPEPTIDASE"/>
    <property type="match status" value="1"/>
</dbReference>
<dbReference type="Pfam" id="PF02016">
    <property type="entry name" value="Peptidase_S66"/>
    <property type="match status" value="1"/>
</dbReference>